<evidence type="ECO:0000259" key="3">
    <source>
        <dbReference type="PROSITE" id="PS51388"/>
    </source>
</evidence>
<dbReference type="AlphaFoldDB" id="A0A0B7KI96"/>
<organism evidence="4">
    <name type="scientific">Bionectria ochroleuca</name>
    <name type="common">Gliocladium roseum</name>
    <dbReference type="NCBI Taxonomy" id="29856"/>
    <lineage>
        <taxon>Eukaryota</taxon>
        <taxon>Fungi</taxon>
        <taxon>Dikarya</taxon>
        <taxon>Ascomycota</taxon>
        <taxon>Pezizomycotina</taxon>
        <taxon>Sordariomycetes</taxon>
        <taxon>Hypocreomycetidae</taxon>
        <taxon>Hypocreales</taxon>
        <taxon>Bionectriaceae</taxon>
        <taxon>Clonostachys</taxon>
    </lineage>
</organism>
<dbReference type="GO" id="GO:0003924">
    <property type="term" value="F:GTPase activity"/>
    <property type="evidence" value="ECO:0007669"/>
    <property type="project" value="InterPro"/>
</dbReference>
<dbReference type="PROSITE" id="PS51388">
    <property type="entry name" value="GED"/>
    <property type="match status" value="1"/>
</dbReference>
<dbReference type="GO" id="GO:0000266">
    <property type="term" value="P:mitochondrial fission"/>
    <property type="evidence" value="ECO:0007669"/>
    <property type="project" value="TreeGrafter"/>
</dbReference>
<feature type="region of interest" description="Disordered" evidence="2">
    <location>
        <begin position="1036"/>
        <end position="1064"/>
    </location>
</feature>
<evidence type="ECO:0000256" key="2">
    <source>
        <dbReference type="SAM" id="MobiDB-lite"/>
    </source>
</evidence>
<dbReference type="InterPro" id="IPR027417">
    <property type="entry name" value="P-loop_NTPase"/>
</dbReference>
<evidence type="ECO:0000256" key="1">
    <source>
        <dbReference type="SAM" id="Coils"/>
    </source>
</evidence>
<dbReference type="GO" id="GO:0016020">
    <property type="term" value="C:membrane"/>
    <property type="evidence" value="ECO:0007669"/>
    <property type="project" value="TreeGrafter"/>
</dbReference>
<dbReference type="EMBL" id="CDPU01000049">
    <property type="protein sequence ID" value="CEO55192.1"/>
    <property type="molecule type" value="Genomic_DNA"/>
</dbReference>
<dbReference type="PRINTS" id="PR00195">
    <property type="entry name" value="DYNAMIN"/>
</dbReference>
<dbReference type="SUPFAM" id="SSF52540">
    <property type="entry name" value="P-loop containing nucleoside triphosphate hydrolases"/>
    <property type="match status" value="1"/>
</dbReference>
<evidence type="ECO:0000313" key="4">
    <source>
        <dbReference type="EMBL" id="CEO55192.1"/>
    </source>
</evidence>
<name>A0A0B7KI96_BIOOC</name>
<feature type="coiled-coil region" evidence="1">
    <location>
        <begin position="675"/>
        <end position="702"/>
    </location>
</feature>
<feature type="compositionally biased region" description="Low complexity" evidence="2">
    <location>
        <begin position="806"/>
        <end position="821"/>
    </location>
</feature>
<keyword evidence="1" id="KW-0175">Coiled coil</keyword>
<feature type="domain" description="GED" evidence="3">
    <location>
        <begin position="630"/>
        <end position="721"/>
    </location>
</feature>
<dbReference type="InterPro" id="IPR045063">
    <property type="entry name" value="Dynamin_N"/>
</dbReference>
<feature type="region of interest" description="Disordered" evidence="2">
    <location>
        <begin position="731"/>
        <end position="771"/>
    </location>
</feature>
<accession>A0A0B7KI96</accession>
<dbReference type="GO" id="GO:0005739">
    <property type="term" value="C:mitochondrion"/>
    <property type="evidence" value="ECO:0007669"/>
    <property type="project" value="TreeGrafter"/>
</dbReference>
<feature type="compositionally biased region" description="Polar residues" evidence="2">
    <location>
        <begin position="829"/>
        <end position="847"/>
    </location>
</feature>
<dbReference type="GO" id="GO:0005874">
    <property type="term" value="C:microtubule"/>
    <property type="evidence" value="ECO:0007669"/>
    <property type="project" value="TreeGrafter"/>
</dbReference>
<dbReference type="GO" id="GO:0016559">
    <property type="term" value="P:peroxisome fission"/>
    <property type="evidence" value="ECO:0007669"/>
    <property type="project" value="TreeGrafter"/>
</dbReference>
<gene>
    <name evidence="4" type="ORF">BN869_000011250_1</name>
</gene>
<dbReference type="Pfam" id="PF00350">
    <property type="entry name" value="Dynamin_N"/>
    <property type="match status" value="1"/>
</dbReference>
<sequence>VAVGNEKPLKPALSCWHPHFLHRFSKLDLHIFAMACADITVDSQVLEQLYSAELGELRDINRRLKQCGVDKLLYMSQIVVVGERSSGKSAVLEAISHIRFPINNGGYSKLAIEVLFRPATETSVQVTLQYFDSKQNRSVITQDAFNQNDLSNIIQTAIESIDSLIVDKAFLDGGTCKVEIQGPNVQHPLALVDLPDFRADTESGFSVEKPIFNSIIPDYIGNGNSVILAVMPADQKLASNQANLSRVETIDPAGERTITVITKPDLLNAGSMAEAEYVKLVKDQNKAQNSHLGWHALCNTTSIGGSSLKTRDTVEEAFFSSGAWASVPKSKVGICSLRKRICRAMYSRVQYGLPRVIAAAEEKLRQRECELSKLGAPRLEIEQVRQFLTKVAIDFQFLARDAIQGRYDDGFFGGRQDDQHKLRAQLKTFHRAFQYTLKTRGSSRIIRSKIFMLEEQPPEYLKEFFDKYPSNFPCPITINESILEAELNLQADKYQSSEDMAVGLFREQAKPWRGISQSHIQRVTSLVKAFVDSVFVHLLGSPDEVETTKIILTTFVDPWFEKKERILQEKLAELLQPYDEGYAALLDIEFDAAFSNISAKRVANRMFNPANLNFQGISGGALTEDESMRTQKVIDLMSACYETARKTFAATVITLAVENCFVTDIPGIFTPMMVAKMTDEQLKELAQESEDVRDERESLNLDVGTLRDALNVCKKHKPRAVSVLPTRTPLLESDLIPSPKNLNGPPGGPCQSTPQKPQPEVRREMKPAEESLSCVVKLKGKPGSAYEGKIIPVRLPPNAAYTRPGSSASSSPSNIEISSTSPVDRDESAPTNSAQTTNDDTNSSPNSLVEEEPSSGFTDGATIKDQTTPNLASTTENLVSDTSNETNDTTANKGTTPSIPSFVTISHGDESGEKLSDKRLKTTANTDSSASTPIRSSKIAVSSLVSTGIHPTTTSFSFGVPTAATGYEADSPLSNPTKAGDIGKAASLEVMKQETRPSPAPTATKIGSNLFGAPKSSNPMITTTLFGASPATTASHEDLSAVPSSTDAKTTDSSGLFGTNAGQTMPKKEITLNFGSTGQWDSPFSVSNYKTSSGASGDFAQVSGKSAQLPSRRVLTNSRLSLKSKSSHEKDPKNLFCFSFSGSQNASNDE</sequence>
<feature type="compositionally biased region" description="Basic and acidic residues" evidence="2">
    <location>
        <begin position="907"/>
        <end position="920"/>
    </location>
</feature>
<dbReference type="GO" id="GO:0008017">
    <property type="term" value="F:microtubule binding"/>
    <property type="evidence" value="ECO:0007669"/>
    <property type="project" value="TreeGrafter"/>
</dbReference>
<dbReference type="GO" id="GO:0048312">
    <property type="term" value="P:intracellular distribution of mitochondria"/>
    <property type="evidence" value="ECO:0007669"/>
    <property type="project" value="TreeGrafter"/>
</dbReference>
<reference evidence="4" key="1">
    <citation type="submission" date="2015-01" db="EMBL/GenBank/DDBJ databases">
        <authorList>
            <person name="Durling Mikael"/>
        </authorList>
    </citation>
    <scope>NUCLEOTIDE SEQUENCE</scope>
</reference>
<dbReference type="SMART" id="SM00053">
    <property type="entry name" value="DYNc"/>
    <property type="match status" value="1"/>
</dbReference>
<feature type="non-terminal residue" evidence="4">
    <location>
        <position position="1"/>
    </location>
</feature>
<proteinExistence type="predicted"/>
<protein>
    <recommendedName>
        <fullName evidence="3">GED domain-containing protein</fullName>
    </recommendedName>
</protein>
<dbReference type="InterPro" id="IPR001401">
    <property type="entry name" value="Dynamin_GTPase"/>
</dbReference>
<feature type="region of interest" description="Disordered" evidence="2">
    <location>
        <begin position="801"/>
        <end position="931"/>
    </location>
</feature>
<dbReference type="Gene3D" id="3.40.50.300">
    <property type="entry name" value="P-loop containing nucleotide triphosphate hydrolases"/>
    <property type="match status" value="1"/>
</dbReference>
<feature type="compositionally biased region" description="Basic and acidic residues" evidence="2">
    <location>
        <begin position="759"/>
        <end position="769"/>
    </location>
</feature>
<dbReference type="PANTHER" id="PTHR11566">
    <property type="entry name" value="DYNAMIN"/>
    <property type="match status" value="1"/>
</dbReference>
<dbReference type="GO" id="GO:0005525">
    <property type="term" value="F:GTP binding"/>
    <property type="evidence" value="ECO:0007669"/>
    <property type="project" value="InterPro"/>
</dbReference>
<dbReference type="PANTHER" id="PTHR11566:SF21">
    <property type="entry name" value="DYNAMIN RELATED PROTEIN 1, ISOFORM A"/>
    <property type="match status" value="1"/>
</dbReference>
<dbReference type="InterPro" id="IPR020850">
    <property type="entry name" value="GED_dom"/>
</dbReference>
<feature type="compositionally biased region" description="Polar residues" evidence="2">
    <location>
        <begin position="1042"/>
        <end position="1063"/>
    </location>
</feature>
<dbReference type="InterPro" id="IPR022812">
    <property type="entry name" value="Dynamin"/>
</dbReference>
<feature type="compositionally biased region" description="Polar residues" evidence="2">
    <location>
        <begin position="864"/>
        <end position="904"/>
    </location>
</feature>
<feature type="compositionally biased region" description="Polar residues" evidence="2">
    <location>
        <begin position="922"/>
        <end position="931"/>
    </location>
</feature>
<dbReference type="GO" id="GO:0006897">
    <property type="term" value="P:endocytosis"/>
    <property type="evidence" value="ECO:0007669"/>
    <property type="project" value="TreeGrafter"/>
</dbReference>